<evidence type="ECO:0000313" key="18">
    <source>
        <dbReference type="Proteomes" id="UP001527925"/>
    </source>
</evidence>
<feature type="domain" description="P-type ATPase A" evidence="15">
    <location>
        <begin position="297"/>
        <end position="479"/>
    </location>
</feature>
<evidence type="ECO:0000256" key="8">
    <source>
        <dbReference type="ARBA" id="ARBA00022842"/>
    </source>
</evidence>
<feature type="transmembrane region" description="Helical" evidence="13">
    <location>
        <begin position="1124"/>
        <end position="1141"/>
    </location>
</feature>
<dbReference type="InterPro" id="IPR008250">
    <property type="entry name" value="ATPase_P-typ_transduc_dom_A_sf"/>
</dbReference>
<reference evidence="17 18" key="1">
    <citation type="submission" date="2023-09" db="EMBL/GenBank/DDBJ databases">
        <title>Pangenome analysis of Batrachochytrium dendrobatidis and related Chytrids.</title>
        <authorList>
            <person name="Yacoub M.N."/>
            <person name="Stajich J.E."/>
            <person name="James T.Y."/>
        </authorList>
    </citation>
    <scope>NUCLEOTIDE SEQUENCE [LARGE SCALE GENOMIC DNA]</scope>
    <source>
        <strain evidence="17 18">JEL0888</strain>
    </source>
</reference>
<dbReference type="SFLD" id="SFLDG00002">
    <property type="entry name" value="C1.7:_P-type_atpase_like"/>
    <property type="match status" value="1"/>
</dbReference>
<keyword evidence="4 13" id="KW-0812">Transmembrane</keyword>
<dbReference type="PANTHER" id="PTHR45630">
    <property type="entry name" value="CATION-TRANSPORTING ATPASE-RELATED"/>
    <property type="match status" value="1"/>
</dbReference>
<dbReference type="PANTHER" id="PTHR45630:SF8">
    <property type="entry name" value="CATION-TRANSPORTING ATPASE"/>
    <property type="match status" value="1"/>
</dbReference>
<evidence type="ECO:0000256" key="6">
    <source>
        <dbReference type="ARBA" id="ARBA00022741"/>
    </source>
</evidence>
<dbReference type="SUPFAM" id="SSF81665">
    <property type="entry name" value="Calcium ATPase, transmembrane domain M"/>
    <property type="match status" value="1"/>
</dbReference>
<dbReference type="Pfam" id="PF00122">
    <property type="entry name" value="E1-E2_ATPase"/>
    <property type="match status" value="1"/>
</dbReference>
<keyword evidence="10 13" id="KW-1133">Transmembrane helix</keyword>
<comment type="similarity">
    <text evidence="2 13">Belongs to the cation transport ATPase (P-type) (TC 3.A.3) family. Type V subfamily.</text>
</comment>
<dbReference type="EC" id="7.2.2.-" evidence="13"/>
<evidence type="ECO:0000256" key="2">
    <source>
        <dbReference type="ARBA" id="ARBA00006000"/>
    </source>
</evidence>
<keyword evidence="11 13" id="KW-0472">Membrane</keyword>
<comment type="catalytic activity">
    <reaction evidence="12 13">
        <text>ATP + H2O = ADP + phosphate + H(+)</text>
        <dbReference type="Rhea" id="RHEA:13065"/>
        <dbReference type="ChEBI" id="CHEBI:15377"/>
        <dbReference type="ChEBI" id="CHEBI:15378"/>
        <dbReference type="ChEBI" id="CHEBI:30616"/>
        <dbReference type="ChEBI" id="CHEBI:43474"/>
        <dbReference type="ChEBI" id="CHEBI:456216"/>
    </reaction>
</comment>
<proteinExistence type="inferred from homology"/>
<dbReference type="Proteomes" id="UP001527925">
    <property type="component" value="Unassembled WGS sequence"/>
</dbReference>
<comment type="subcellular location">
    <subcellularLocation>
        <location evidence="1 13">Membrane</location>
        <topology evidence="1 13">Multi-pass membrane protein</topology>
    </subcellularLocation>
</comment>
<feature type="region of interest" description="Disordered" evidence="14">
    <location>
        <begin position="1385"/>
        <end position="1405"/>
    </location>
</feature>
<dbReference type="SUPFAM" id="SSF81653">
    <property type="entry name" value="Calcium ATPase, transduction domain A"/>
    <property type="match status" value="1"/>
</dbReference>
<dbReference type="PROSITE" id="PS01229">
    <property type="entry name" value="COF_2"/>
    <property type="match status" value="1"/>
</dbReference>
<dbReference type="InterPro" id="IPR006544">
    <property type="entry name" value="P-type_TPase_V"/>
</dbReference>
<evidence type="ECO:0000256" key="7">
    <source>
        <dbReference type="ARBA" id="ARBA00022840"/>
    </source>
</evidence>
<keyword evidence="3" id="KW-0597">Phosphoprotein</keyword>
<dbReference type="InterPro" id="IPR023298">
    <property type="entry name" value="ATPase_P-typ_TM_dom_sf"/>
</dbReference>
<comment type="caution">
    <text evidence="13">Lacks conserved residue(s) required for the propagation of feature annotation.</text>
</comment>
<dbReference type="Gene3D" id="2.70.150.10">
    <property type="entry name" value="Calcium-transporting ATPase, cytoplasmic transduction domain A"/>
    <property type="match status" value="1"/>
</dbReference>
<evidence type="ECO:0000256" key="13">
    <source>
        <dbReference type="RuleBase" id="RU362082"/>
    </source>
</evidence>
<keyword evidence="5 13" id="KW-0479">Metal-binding</keyword>
<organism evidence="17 18">
    <name type="scientific">Polyrhizophydium stewartii</name>
    <dbReference type="NCBI Taxonomy" id="2732419"/>
    <lineage>
        <taxon>Eukaryota</taxon>
        <taxon>Fungi</taxon>
        <taxon>Fungi incertae sedis</taxon>
        <taxon>Chytridiomycota</taxon>
        <taxon>Chytridiomycota incertae sedis</taxon>
        <taxon>Chytridiomycetes</taxon>
        <taxon>Rhizophydiales</taxon>
        <taxon>Rhizophydiales incertae sedis</taxon>
        <taxon>Polyrhizophydium</taxon>
    </lineage>
</organism>
<feature type="region of interest" description="Disordered" evidence="14">
    <location>
        <begin position="1423"/>
        <end position="1444"/>
    </location>
</feature>
<name>A0ABR4N8A6_9FUNG</name>
<dbReference type="EMBL" id="JADGIZ020000021">
    <property type="protein sequence ID" value="KAL2915694.1"/>
    <property type="molecule type" value="Genomic_DNA"/>
</dbReference>
<keyword evidence="6 13" id="KW-0547">Nucleotide-binding</keyword>
<evidence type="ECO:0000256" key="5">
    <source>
        <dbReference type="ARBA" id="ARBA00022723"/>
    </source>
</evidence>
<evidence type="ECO:0000256" key="1">
    <source>
        <dbReference type="ARBA" id="ARBA00004141"/>
    </source>
</evidence>
<dbReference type="InterPro" id="IPR023299">
    <property type="entry name" value="ATPase_P-typ_cyto_dom_N"/>
</dbReference>
<evidence type="ECO:0000256" key="9">
    <source>
        <dbReference type="ARBA" id="ARBA00022967"/>
    </source>
</evidence>
<feature type="region of interest" description="Disordered" evidence="14">
    <location>
        <begin position="365"/>
        <end position="416"/>
    </location>
</feature>
<dbReference type="Pfam" id="PF12409">
    <property type="entry name" value="P5-ATPase"/>
    <property type="match status" value="1"/>
</dbReference>
<keyword evidence="9 13" id="KW-1278">Translocase</keyword>
<comment type="caution">
    <text evidence="17">The sequence shown here is derived from an EMBL/GenBank/DDBJ whole genome shotgun (WGS) entry which is preliminary data.</text>
</comment>
<feature type="domain" description="P5B-type ATPase N-terminal" evidence="16">
    <location>
        <begin position="77"/>
        <end position="175"/>
    </location>
</feature>
<dbReference type="SUPFAM" id="SSF81660">
    <property type="entry name" value="Metal cation-transporting ATPase, ATP-binding domain N"/>
    <property type="match status" value="1"/>
</dbReference>
<dbReference type="Pfam" id="PF13246">
    <property type="entry name" value="Cation_ATPase"/>
    <property type="match status" value="1"/>
</dbReference>
<keyword evidence="7 13" id="KW-0067">ATP-binding</keyword>
<feature type="transmembrane region" description="Helical" evidence="13">
    <location>
        <begin position="1270"/>
        <end position="1291"/>
    </location>
</feature>
<dbReference type="SFLD" id="SFLDS00003">
    <property type="entry name" value="Haloacid_Dehalogenase"/>
    <property type="match status" value="1"/>
</dbReference>
<accession>A0ABR4N8A6</accession>
<dbReference type="Gene3D" id="3.40.1110.10">
    <property type="entry name" value="Calcium-transporting ATPase, cytoplasmic domain N"/>
    <property type="match status" value="1"/>
</dbReference>
<dbReference type="InterPro" id="IPR059000">
    <property type="entry name" value="ATPase_P-type_domA"/>
</dbReference>
<dbReference type="SUPFAM" id="SSF56784">
    <property type="entry name" value="HAD-like"/>
    <property type="match status" value="1"/>
</dbReference>
<evidence type="ECO:0000259" key="15">
    <source>
        <dbReference type="Pfam" id="PF00122"/>
    </source>
</evidence>
<evidence type="ECO:0000313" key="17">
    <source>
        <dbReference type="EMBL" id="KAL2915694.1"/>
    </source>
</evidence>
<sequence>MRCAACCGCGSPARPAPAGQNHPADPPQAAQEHLAALERAATAPPSRARDTRALSTAAAAHAAAAEGPHRAAAPEFIAIAGLVRSPLGEALFLLLAGLSAGALALLARWSPRVWCAFARARAEAFADADFVLVVGPDGTASEIPVVRAQAFVAFAGGKRLESVRYFEYRKLRYVYSPRFASFQRQSPRLDESFADVHAMRAGRSADEAAVLLLANGPNSIDVGATPLSNLVADKLLHPFYVFQIASVAIWIAESYTSYALLILLLSTASAAWEVAEAVRNEAHLRSMAASAPVAYPVLRDGALLNLGPAELVVGDAVVLSAAMDSLIGHHVACDLLLVQGECVMDEAALTGESVPVVKLPLPYTDNDATDEDLDDNNVPRDAHTRWPSHAQAGDGNDNGDGGDVPQGPRSAASAKRSFIDPDRHKKHILFSGSKFVELKPRRSWGFAPSAASGNDLDPEMVVAVVLATGFSSSKGELVRSILFPAHVELKFNVDAYKFLAALGAVAAAAFLNRFVTACRSGTPWFLALVSSLDLITIAVPPALPLVLTVGTGLALERLRRSQVFCIAPARINYAGRIDVMCWDKTGTLTVPKLAFCGVDPGGNGILQQAAHPADAGRDATAKGLAAAPPSVETCMAVCHGVVLDESGTELGNPVDVEMLRASRWRIDPSPPPAAFTDAGVPVVCTVSPASDPLPTSDPMHFGPASVTPSASAISSIHTLRRFEFDPHVQRTSVIVCAAPSPAAAPWRIYTKGSPEAILHVCRPQSIPSDYFAVCQQLSVQGLYVLACASREVEPGEFPSCSAPQAPSLSSLPPGDVSAGPAAALARCRRERVENNLVFLGFVAFENPIRPEAFETISELREAMVRSVIITGDNALTAVHVGRALGLCDTTLLVDMHEGTVQFSEIPSEMDMPSPAVFQKTPSNNTLAVPQHTAHGNRHGHHHRRPSSGARVVDDSLTSLGTRHHSHIDDLIHSLSAMPPQTELAVTGEALAALCARDDLDFVDWLVGRARVFSRVKPDQKTWIVERLVRHGKYVGMCGDGTNDCGALKAAHVGVALSDAEASIVAPFTSARKCVSDVPYLVREGRCALETSFIAFKYMTLYPIIQLTMSATLNQHGVAMSNNQFFFDDMFVVTMLALAMLYTRPADTLGRERPTDDLFSPVVLVSIAGQVVVAIAFFAINVAVTVAQPWFCSADEATAGLDPMFRPLNASAGVDSFPCYPIDPHTDTSQDLLVKSFENTSIWLYSHFMFAVVAAAVSLTTHFCRPVWTNVFFTAYLGAITAVLLALLLLVVNESSARMPGPEEYADAVSWLFSIQPGVPPLFRLAQAGLLLAYTACAVLWETRVVDVYVRRAAAEAEALKIRMLDAKREAAVGIVNAQTAAAVGRSSRVSRSSDPPGADAADGDDYAEDAGLLAPAERVRLRPIRPAPSASPAGDKYASIDVCE</sequence>
<evidence type="ECO:0000256" key="4">
    <source>
        <dbReference type="ARBA" id="ARBA00022692"/>
    </source>
</evidence>
<keyword evidence="18" id="KW-1185">Reference proteome</keyword>
<dbReference type="SFLD" id="SFLDF00027">
    <property type="entry name" value="p-type_atpase"/>
    <property type="match status" value="1"/>
</dbReference>
<evidence type="ECO:0000256" key="10">
    <source>
        <dbReference type="ARBA" id="ARBA00022989"/>
    </source>
</evidence>
<dbReference type="InterPro" id="IPR047819">
    <property type="entry name" value="P5A-ATPase_N"/>
</dbReference>
<evidence type="ECO:0000259" key="16">
    <source>
        <dbReference type="Pfam" id="PF12409"/>
    </source>
</evidence>
<feature type="compositionally biased region" description="Low complexity" evidence="14">
    <location>
        <begin position="1385"/>
        <end position="1400"/>
    </location>
</feature>
<dbReference type="NCBIfam" id="TIGR01494">
    <property type="entry name" value="ATPase_P-type"/>
    <property type="match status" value="1"/>
</dbReference>
<keyword evidence="8 13" id="KW-0460">Magnesium</keyword>
<dbReference type="InterPro" id="IPR018303">
    <property type="entry name" value="ATPase_P-typ_P_site"/>
</dbReference>
<feature type="transmembrane region" description="Helical" evidence="13">
    <location>
        <begin position="1241"/>
        <end position="1258"/>
    </location>
</feature>
<protein>
    <recommendedName>
        <fullName evidence="13">Cation-transporting ATPase</fullName>
        <ecNumber evidence="13">7.2.2.-</ecNumber>
    </recommendedName>
</protein>
<dbReference type="PROSITE" id="PS00154">
    <property type="entry name" value="ATPASE_E1_E2"/>
    <property type="match status" value="1"/>
</dbReference>
<evidence type="ECO:0000256" key="3">
    <source>
        <dbReference type="ARBA" id="ARBA00022553"/>
    </source>
</evidence>
<dbReference type="InterPro" id="IPR001757">
    <property type="entry name" value="P_typ_ATPase"/>
</dbReference>
<evidence type="ECO:0000256" key="11">
    <source>
        <dbReference type="ARBA" id="ARBA00023136"/>
    </source>
</evidence>
<feature type="transmembrane region" description="Helical" evidence="13">
    <location>
        <begin position="1161"/>
        <end position="1183"/>
    </location>
</feature>
<evidence type="ECO:0000256" key="12">
    <source>
        <dbReference type="ARBA" id="ARBA00049360"/>
    </source>
</evidence>
<evidence type="ECO:0000256" key="14">
    <source>
        <dbReference type="SAM" id="MobiDB-lite"/>
    </source>
</evidence>
<dbReference type="PRINTS" id="PR00119">
    <property type="entry name" value="CATATPASE"/>
</dbReference>
<dbReference type="InterPro" id="IPR044492">
    <property type="entry name" value="P_typ_ATPase_HD_dom"/>
</dbReference>
<dbReference type="Gene3D" id="3.40.50.1000">
    <property type="entry name" value="HAD superfamily/HAD-like"/>
    <property type="match status" value="3"/>
</dbReference>
<gene>
    <name evidence="17" type="ORF">HK105_204638</name>
</gene>
<dbReference type="Gene3D" id="1.20.1110.10">
    <property type="entry name" value="Calcium-transporting ATPase, transmembrane domain"/>
    <property type="match status" value="1"/>
</dbReference>
<dbReference type="InterPro" id="IPR036412">
    <property type="entry name" value="HAD-like_sf"/>
</dbReference>
<dbReference type="InterPro" id="IPR023214">
    <property type="entry name" value="HAD_sf"/>
</dbReference>